<dbReference type="Pfam" id="PF00067">
    <property type="entry name" value="p450"/>
    <property type="match status" value="1"/>
</dbReference>
<protein>
    <submittedName>
        <fullName evidence="3">Cytochrome P450</fullName>
    </submittedName>
</protein>
<dbReference type="PROSITE" id="PS00086">
    <property type="entry name" value="CYTOCHROME_P450"/>
    <property type="match status" value="1"/>
</dbReference>
<evidence type="ECO:0000313" key="4">
    <source>
        <dbReference type="Proteomes" id="UP001597168"/>
    </source>
</evidence>
<reference evidence="4" key="1">
    <citation type="journal article" date="2019" name="Int. J. Syst. Evol. Microbiol.">
        <title>The Global Catalogue of Microorganisms (GCM) 10K type strain sequencing project: providing services to taxonomists for standard genome sequencing and annotation.</title>
        <authorList>
            <consortium name="The Broad Institute Genomics Platform"/>
            <consortium name="The Broad Institute Genome Sequencing Center for Infectious Disease"/>
            <person name="Wu L."/>
            <person name="Ma J."/>
        </authorList>
    </citation>
    <scope>NUCLEOTIDE SEQUENCE [LARGE SCALE GENOMIC DNA]</scope>
    <source>
        <strain evidence="4">CCUG 60214</strain>
    </source>
</reference>
<dbReference type="Gene3D" id="1.10.630.10">
    <property type="entry name" value="Cytochrome P450"/>
    <property type="match status" value="1"/>
</dbReference>
<dbReference type="Proteomes" id="UP001597168">
    <property type="component" value="Unassembled WGS sequence"/>
</dbReference>
<dbReference type="PANTHER" id="PTHR46696">
    <property type="entry name" value="P450, PUTATIVE (EUROFUNG)-RELATED"/>
    <property type="match status" value="1"/>
</dbReference>
<evidence type="ECO:0000256" key="2">
    <source>
        <dbReference type="RuleBase" id="RU000461"/>
    </source>
</evidence>
<organism evidence="3 4">
    <name type="scientific">Saccharothrix hoggarensis</name>
    <dbReference type="NCBI Taxonomy" id="913853"/>
    <lineage>
        <taxon>Bacteria</taxon>
        <taxon>Bacillati</taxon>
        <taxon>Actinomycetota</taxon>
        <taxon>Actinomycetes</taxon>
        <taxon>Pseudonocardiales</taxon>
        <taxon>Pseudonocardiaceae</taxon>
        <taxon>Saccharothrix</taxon>
    </lineage>
</organism>
<dbReference type="EMBL" id="JBHTLK010000032">
    <property type="protein sequence ID" value="MFD1147314.1"/>
    <property type="molecule type" value="Genomic_DNA"/>
</dbReference>
<evidence type="ECO:0000256" key="1">
    <source>
        <dbReference type="ARBA" id="ARBA00010617"/>
    </source>
</evidence>
<keyword evidence="2" id="KW-0349">Heme</keyword>
<dbReference type="PRINTS" id="PR00359">
    <property type="entry name" value="BP450"/>
</dbReference>
<dbReference type="PRINTS" id="PR00385">
    <property type="entry name" value="P450"/>
</dbReference>
<comment type="caution">
    <text evidence="3">The sequence shown here is derived from an EMBL/GenBank/DDBJ whole genome shotgun (WGS) entry which is preliminary data.</text>
</comment>
<comment type="similarity">
    <text evidence="1 2">Belongs to the cytochrome P450 family.</text>
</comment>
<proteinExistence type="inferred from homology"/>
<accession>A0ABW3QR83</accession>
<gene>
    <name evidence="3" type="ORF">ACFQ3T_09275</name>
</gene>
<sequence length="420" mass="44578">MTSAPRHLPLSDFPLLLGGDLRGWEHHGIEDDARRAGPVHVATQPNGVRVHVVTVGPERARALLADPRLSKDAAALRAAMATHMVEAGRSPEVSAIIGESMLNTDPPAHSRLRKLVAGALTRGRVLGLEERITTVVRALLDEMPDDAPVDLVRGFALPVPLTVICDLLGVPEQDRTDLAGWSSAMMTEIPEQQIPASGTMAGYLAELVEAKRAEPDGSLLSALVHDEVDGDRLTPDELLTTSVLLVAAGHETTTAAIGNAAAAMLATGTWATVARQPDLVRAVVQETLRFDPPIRNVPHYLATAPVELDGTTVLPEGAIIMVNVGATNRDTAAFGPDADRFDPTREQGAGALGHTAFGHGIHRCVGSHLAALEIEVALRELVTRWPDARLVGRLDDLPRSPAVVINGFTRIDVLLTPPSA</sequence>
<dbReference type="SUPFAM" id="SSF48264">
    <property type="entry name" value="Cytochrome P450"/>
    <property type="match status" value="1"/>
</dbReference>
<dbReference type="RefSeq" id="WP_380722343.1">
    <property type="nucleotide sequence ID" value="NZ_JBHTLK010000032.1"/>
</dbReference>
<evidence type="ECO:0000313" key="3">
    <source>
        <dbReference type="EMBL" id="MFD1147314.1"/>
    </source>
</evidence>
<keyword evidence="2" id="KW-0479">Metal-binding</keyword>
<name>A0ABW3QR83_9PSEU</name>
<dbReference type="PANTHER" id="PTHR46696:SF1">
    <property type="entry name" value="CYTOCHROME P450 YJIB-RELATED"/>
    <property type="match status" value="1"/>
</dbReference>
<keyword evidence="2" id="KW-0560">Oxidoreductase</keyword>
<dbReference type="InterPro" id="IPR036396">
    <property type="entry name" value="Cyt_P450_sf"/>
</dbReference>
<keyword evidence="4" id="KW-1185">Reference proteome</keyword>
<dbReference type="InterPro" id="IPR017972">
    <property type="entry name" value="Cyt_P450_CS"/>
</dbReference>
<dbReference type="InterPro" id="IPR001128">
    <property type="entry name" value="Cyt_P450"/>
</dbReference>
<keyword evidence="2" id="KW-0503">Monooxygenase</keyword>
<keyword evidence="2" id="KW-0408">Iron</keyword>
<dbReference type="InterPro" id="IPR002397">
    <property type="entry name" value="Cyt_P450_B"/>
</dbReference>